<evidence type="ECO:0000256" key="7">
    <source>
        <dbReference type="PROSITE-ProRule" id="PRU10141"/>
    </source>
</evidence>
<dbReference type="GO" id="GO:0005886">
    <property type="term" value="C:plasma membrane"/>
    <property type="evidence" value="ECO:0007669"/>
    <property type="project" value="UniProtKB-SubCell"/>
</dbReference>
<evidence type="ECO:0000259" key="9">
    <source>
        <dbReference type="PROSITE" id="PS50011"/>
    </source>
</evidence>
<dbReference type="InterPro" id="IPR051809">
    <property type="entry name" value="Plant_receptor-like_S/T_kinase"/>
</dbReference>
<evidence type="ECO:0000313" key="11">
    <source>
        <dbReference type="Proteomes" id="UP000000768"/>
    </source>
</evidence>
<name>A0A1W0VTB2_SORBI</name>
<dbReference type="PANTHER" id="PTHR27008">
    <property type="entry name" value="OS04G0122200 PROTEIN"/>
    <property type="match status" value="1"/>
</dbReference>
<dbReference type="SMART" id="SM00369">
    <property type="entry name" value="LRR_TYP"/>
    <property type="match status" value="6"/>
</dbReference>
<evidence type="ECO:0000256" key="5">
    <source>
        <dbReference type="ARBA" id="ARBA00022989"/>
    </source>
</evidence>
<dbReference type="InterPro" id="IPR017441">
    <property type="entry name" value="Protein_kinase_ATP_BS"/>
</dbReference>
<dbReference type="Gramene" id="OQU76500">
    <property type="protein sequence ID" value="OQU76500"/>
    <property type="gene ID" value="SORBI_3010G155401"/>
</dbReference>
<dbReference type="GO" id="GO:0005524">
    <property type="term" value="F:ATP binding"/>
    <property type="evidence" value="ECO:0007669"/>
    <property type="project" value="UniProtKB-UniRule"/>
</dbReference>
<dbReference type="InterPro" id="IPR000719">
    <property type="entry name" value="Prot_kinase_dom"/>
</dbReference>
<organism evidence="10 11">
    <name type="scientific">Sorghum bicolor</name>
    <name type="common">Sorghum</name>
    <name type="synonym">Sorghum vulgare</name>
    <dbReference type="NCBI Taxonomy" id="4558"/>
    <lineage>
        <taxon>Eukaryota</taxon>
        <taxon>Viridiplantae</taxon>
        <taxon>Streptophyta</taxon>
        <taxon>Embryophyta</taxon>
        <taxon>Tracheophyta</taxon>
        <taxon>Spermatophyta</taxon>
        <taxon>Magnoliopsida</taxon>
        <taxon>Liliopsida</taxon>
        <taxon>Poales</taxon>
        <taxon>Poaceae</taxon>
        <taxon>PACMAD clade</taxon>
        <taxon>Panicoideae</taxon>
        <taxon>Andropogonodae</taxon>
        <taxon>Andropogoneae</taxon>
        <taxon>Sorghinae</taxon>
        <taxon>Sorghum</taxon>
    </lineage>
</organism>
<dbReference type="InterPro" id="IPR032675">
    <property type="entry name" value="LRR_dom_sf"/>
</dbReference>
<reference evidence="10 11" key="1">
    <citation type="journal article" date="2009" name="Nature">
        <title>The Sorghum bicolor genome and the diversification of grasses.</title>
        <authorList>
            <person name="Paterson A.H."/>
            <person name="Bowers J.E."/>
            <person name="Bruggmann R."/>
            <person name="Dubchak I."/>
            <person name="Grimwood J."/>
            <person name="Gundlach H."/>
            <person name="Haberer G."/>
            <person name="Hellsten U."/>
            <person name="Mitros T."/>
            <person name="Poliakov A."/>
            <person name="Schmutz J."/>
            <person name="Spannagl M."/>
            <person name="Tang H."/>
            <person name="Wang X."/>
            <person name="Wicker T."/>
            <person name="Bharti A.K."/>
            <person name="Chapman J."/>
            <person name="Feltus F.A."/>
            <person name="Gowik U."/>
            <person name="Grigoriev I.V."/>
            <person name="Lyons E."/>
            <person name="Maher C.A."/>
            <person name="Martis M."/>
            <person name="Narechania A."/>
            <person name="Otillar R.P."/>
            <person name="Penning B.W."/>
            <person name="Salamov A.A."/>
            <person name="Wang Y."/>
            <person name="Zhang L."/>
            <person name="Carpita N.C."/>
            <person name="Freeling M."/>
            <person name="Gingle A.R."/>
            <person name="Hash C.T."/>
            <person name="Keller B."/>
            <person name="Klein P."/>
            <person name="Kresovich S."/>
            <person name="McCann M.C."/>
            <person name="Ming R."/>
            <person name="Peterson D.G."/>
            <person name="Mehboob-ur-Rahman"/>
            <person name="Ware D."/>
            <person name="Westhoff P."/>
            <person name="Mayer K.F."/>
            <person name="Messing J."/>
            <person name="Rokhsar D.S."/>
        </authorList>
    </citation>
    <scope>NUCLEOTIDE SEQUENCE [LARGE SCALE GENOMIC DNA]</scope>
    <source>
        <strain evidence="11">cv. BTx623</strain>
    </source>
</reference>
<dbReference type="PROSITE" id="PS00107">
    <property type="entry name" value="PROTEIN_KINASE_ATP"/>
    <property type="match status" value="1"/>
</dbReference>
<evidence type="ECO:0000313" key="10">
    <source>
        <dbReference type="EMBL" id="OQU76500.1"/>
    </source>
</evidence>
<dbReference type="SUPFAM" id="SSF52058">
    <property type="entry name" value="L domain-like"/>
    <property type="match status" value="2"/>
</dbReference>
<dbReference type="InParanoid" id="A0A1W0VTB2"/>
<dbReference type="OMA" id="CHHASIS"/>
<dbReference type="Gene3D" id="3.30.200.20">
    <property type="entry name" value="Phosphorylase Kinase, domain 1"/>
    <property type="match status" value="1"/>
</dbReference>
<accession>A0A1W0VTB2</accession>
<gene>
    <name evidence="10" type="ORF">SORBI_3010G155401</name>
</gene>
<dbReference type="InterPro" id="IPR003591">
    <property type="entry name" value="Leu-rich_rpt_typical-subtyp"/>
</dbReference>
<evidence type="ECO:0000256" key="6">
    <source>
        <dbReference type="ARBA" id="ARBA00023136"/>
    </source>
</evidence>
<dbReference type="PROSITE" id="PS50011">
    <property type="entry name" value="PROTEIN_KINASE_DOM"/>
    <property type="match status" value="1"/>
</dbReference>
<sequence length="810" mass="88268">MAVCRVWKRFIDREHLSGCKAPHNTSTSGGVLCKHGGRVTELNLQGLDLVGTISPHLGNLSALRSLCLQNNHFVGNIPNQIGSLVFPQPSQSIPSTITNCTNPMTMDLSTNIISGTIPSSIHHLHKLGVLKIGANQLDGSIPPSISNLSWLKTLDVHTNNLIGKIPEELGRLNNIQQIQLSINNLEGIVPGLLYNQSTLSLIGFAANDLHGQIQFLCIYSRLPNLRLFHICINKFNGTIPPSLHNLTKIESIRMSHNFLSSSVPPGLSRLGNLVLYNIGFNQIADNASILVELTNCTKLQLLFDRTVPVYLGGNKISGQIPLLNMSHNLTVSSISGSISPDIGQLTELTKLLLNWNELSGPITIEIGNLTSLTTLEISKKEIVSRITDELGHLHHALSLDLSSNNLHGHIPASLFAISSLNTILNLSNNSLTGALAENIGQLKKTNQLTGDIPASLANLQALQLLNLSMNDLNGLVPCTGIFANHSAVHLDGNQMLCYSSLTCYNHHRKLHVMIAVAVAAASAAAISILILKFLKLLPRRHLAKAKTRAIDILSELCRVTNTFDQTNLIGVGSFGSVYKAVHVGTAVAVKVLDLHKMGAPKSWVLDALEYMHNDCGGQAVHCDTKPSDVLLDGDMTAKVGDFGVTRLMAPVQLEQQSISSVQGLTGSIVYNPPEYGYEGKPSPKGVYSYGVMLLEMITGRSPLQQTFREDMNLAKWVRENLPHEARQVIDQRLISSTLDASVEGVQRSRAEHLLPNCLLIPMMEVALSCVVESPYERSGMHDCLLRLKKLKETFLHNRRTIYAAGEVDRN</sequence>
<dbReference type="PANTHER" id="PTHR27008:SF594">
    <property type="entry name" value="OS04G0122200 PROTEIN"/>
    <property type="match status" value="1"/>
</dbReference>
<dbReference type="InterPro" id="IPR001611">
    <property type="entry name" value="Leu-rich_rpt"/>
</dbReference>
<feature type="transmembrane region" description="Helical" evidence="8">
    <location>
        <begin position="510"/>
        <end position="534"/>
    </location>
</feature>
<keyword evidence="7" id="KW-0067">ATP-binding</keyword>
<dbReference type="GO" id="GO:0004672">
    <property type="term" value="F:protein kinase activity"/>
    <property type="evidence" value="ECO:0007669"/>
    <property type="project" value="InterPro"/>
</dbReference>
<evidence type="ECO:0000256" key="4">
    <source>
        <dbReference type="ARBA" id="ARBA00022737"/>
    </source>
</evidence>
<keyword evidence="6 8" id="KW-0472">Membrane</keyword>
<dbReference type="Gene3D" id="1.10.510.10">
    <property type="entry name" value="Transferase(Phosphotransferase) domain 1"/>
    <property type="match status" value="1"/>
</dbReference>
<dbReference type="AlphaFoldDB" id="A0A1W0VTB2"/>
<keyword evidence="2" id="KW-0433">Leucine-rich repeat</keyword>
<dbReference type="Pfam" id="PF00069">
    <property type="entry name" value="Pkinase"/>
    <property type="match status" value="1"/>
</dbReference>
<dbReference type="SUPFAM" id="SSF56112">
    <property type="entry name" value="Protein kinase-like (PK-like)"/>
    <property type="match status" value="1"/>
</dbReference>
<dbReference type="Proteomes" id="UP000000768">
    <property type="component" value="Chromosome 10"/>
</dbReference>
<evidence type="ECO:0000256" key="2">
    <source>
        <dbReference type="ARBA" id="ARBA00022614"/>
    </source>
</evidence>
<keyword evidence="4" id="KW-0677">Repeat</keyword>
<keyword evidence="3 8" id="KW-0812">Transmembrane</keyword>
<dbReference type="InterPro" id="IPR011009">
    <property type="entry name" value="Kinase-like_dom_sf"/>
</dbReference>
<dbReference type="eggNOG" id="ENOG502R8ZZ">
    <property type="taxonomic scope" value="Eukaryota"/>
</dbReference>
<feature type="binding site" evidence="7">
    <location>
        <position position="590"/>
    </location>
    <ligand>
        <name>ATP</name>
        <dbReference type="ChEBI" id="CHEBI:30616"/>
    </ligand>
</feature>
<evidence type="ECO:0000256" key="3">
    <source>
        <dbReference type="ARBA" id="ARBA00022692"/>
    </source>
</evidence>
<reference evidence="11" key="2">
    <citation type="journal article" date="2018" name="Plant J.">
        <title>The Sorghum bicolor reference genome: improved assembly, gene annotations, a transcriptome atlas, and signatures of genome organization.</title>
        <authorList>
            <person name="McCormick R.F."/>
            <person name="Truong S.K."/>
            <person name="Sreedasyam A."/>
            <person name="Jenkins J."/>
            <person name="Shu S."/>
            <person name="Sims D."/>
            <person name="Kennedy M."/>
            <person name="Amirebrahimi M."/>
            <person name="Weers B.D."/>
            <person name="McKinley B."/>
            <person name="Mattison A."/>
            <person name="Morishige D.T."/>
            <person name="Grimwood J."/>
            <person name="Schmutz J."/>
            <person name="Mullet J.E."/>
        </authorList>
    </citation>
    <scope>NUCLEOTIDE SEQUENCE [LARGE SCALE GENOMIC DNA]</scope>
    <source>
        <strain evidence="11">cv. BTx623</strain>
    </source>
</reference>
<keyword evidence="11" id="KW-1185">Reference proteome</keyword>
<keyword evidence="5 8" id="KW-1133">Transmembrane helix</keyword>
<comment type="subcellular location">
    <subcellularLocation>
        <location evidence="1">Cell membrane</location>
        <topology evidence="1">Single-pass membrane protein</topology>
    </subcellularLocation>
</comment>
<dbReference type="Pfam" id="PF00560">
    <property type="entry name" value="LRR_1"/>
    <property type="match status" value="3"/>
</dbReference>
<evidence type="ECO:0000256" key="1">
    <source>
        <dbReference type="ARBA" id="ARBA00004162"/>
    </source>
</evidence>
<keyword evidence="7" id="KW-0547">Nucleotide-binding</keyword>
<proteinExistence type="predicted"/>
<dbReference type="FunFam" id="3.80.10.10:FF:000095">
    <property type="entry name" value="LRR receptor-like serine/threonine-protein kinase GSO1"/>
    <property type="match status" value="1"/>
</dbReference>
<dbReference type="EMBL" id="CM000769">
    <property type="protein sequence ID" value="OQU76500.1"/>
    <property type="molecule type" value="Genomic_DNA"/>
</dbReference>
<dbReference type="Gene3D" id="3.80.10.10">
    <property type="entry name" value="Ribonuclease Inhibitor"/>
    <property type="match status" value="3"/>
</dbReference>
<protein>
    <recommendedName>
        <fullName evidence="9">Protein kinase domain-containing protein</fullName>
    </recommendedName>
</protein>
<feature type="domain" description="Protein kinase" evidence="9">
    <location>
        <begin position="424"/>
        <end position="795"/>
    </location>
</feature>
<evidence type="ECO:0000256" key="8">
    <source>
        <dbReference type="SAM" id="Phobius"/>
    </source>
</evidence>
<dbReference type="FunFam" id="3.80.10.10:FF:000383">
    <property type="entry name" value="Leucine-rich repeat receptor protein kinase EMS1"/>
    <property type="match status" value="1"/>
</dbReference>